<dbReference type="InterPro" id="IPR026341">
    <property type="entry name" value="T9SS_type_B"/>
</dbReference>
<dbReference type="PANTHER" id="PTHR32401">
    <property type="entry name" value="CONCANAVALIN A-LIKE LECTIN FAMILY PROTEIN"/>
    <property type="match status" value="1"/>
</dbReference>
<dbReference type="OrthoDB" id="1521709at2"/>
<proteinExistence type="predicted"/>
<dbReference type="InterPro" id="IPR013783">
    <property type="entry name" value="Ig-like_fold"/>
</dbReference>
<dbReference type="Pfam" id="PF18483">
    <property type="entry name" value="Lectin_L-type_dom"/>
    <property type="match status" value="1"/>
</dbReference>
<dbReference type="AlphaFoldDB" id="A0A3M9N0S7"/>
<accession>A0A3M9N0S7</accession>
<dbReference type="Pfam" id="PF13585">
    <property type="entry name" value="CHU_C"/>
    <property type="match status" value="1"/>
</dbReference>
<dbReference type="RefSeq" id="WP_123124909.1">
    <property type="nucleotide sequence ID" value="NZ_RJJD01000001.1"/>
</dbReference>
<dbReference type="Proteomes" id="UP000272117">
    <property type="component" value="Unassembled WGS sequence"/>
</dbReference>
<dbReference type="CDD" id="cd01951">
    <property type="entry name" value="lectin_L-type"/>
    <property type="match status" value="1"/>
</dbReference>
<dbReference type="Gene3D" id="2.60.40.10">
    <property type="entry name" value="Immunoglobulins"/>
    <property type="match status" value="2"/>
</dbReference>
<dbReference type="Pfam" id="PF17963">
    <property type="entry name" value="Big_9"/>
    <property type="match status" value="1"/>
</dbReference>
<dbReference type="Pfam" id="PF19081">
    <property type="entry name" value="Ig_7"/>
    <property type="match status" value="1"/>
</dbReference>
<comment type="caution">
    <text evidence="2">The sequence shown here is derived from an EMBL/GenBank/DDBJ whole genome shotgun (WGS) entry which is preliminary data.</text>
</comment>
<dbReference type="GO" id="GO:0005975">
    <property type="term" value="P:carbohydrate metabolic process"/>
    <property type="evidence" value="ECO:0007669"/>
    <property type="project" value="UniProtKB-ARBA"/>
</dbReference>
<organism evidence="2 3">
    <name type="scientific">Rufibacter latericius</name>
    <dbReference type="NCBI Taxonomy" id="2487040"/>
    <lineage>
        <taxon>Bacteria</taxon>
        <taxon>Pseudomonadati</taxon>
        <taxon>Bacteroidota</taxon>
        <taxon>Cytophagia</taxon>
        <taxon>Cytophagales</taxon>
        <taxon>Hymenobacteraceae</taxon>
        <taxon>Rufibacter</taxon>
    </lineage>
</organism>
<dbReference type="Gene3D" id="2.60.40.3440">
    <property type="match status" value="1"/>
</dbReference>
<sequence>MNVLYSTKQFFGARNLKTAKNQWLIPRQVVWLLFSLLSSLPGYSQFVTRGDSAPASTTCYRITPDQPARFGTIWWKDKIDLTKPFEVSFIIFLGSKDQSGADGIAFLFHNDPRGFEARGNSGSGLGFGVDEFDNANRQSISPSVAIEFDTYDNGVLYHDIPEDHTAVIYNGIMDRPKVLPVRLDPDNVDVENNQCHTYKITWNPATKELQLFFDGKQRFSHRDDLIQTVFSGSKEVYYGFTGSTGGLQNEQTICIIDPESKPVAQDDVGKAEPLKPVSLPVLENDSHTKQEPIGLTKVMTAPKNGTAIVSNNQIVYTANRGFSGTDTFVYEVCENASGQCYSKCATASVTMQVSCPVMPPPELKANAALEICAGDKLQLTVTSGENYLYQWRKDGQPTGGLVTTNILEVKEKGMYSVEVFNACGTKLSSNQVAVSVRELPLAPAVTSATRCGPGSVTLQASSSTADAYRWYDSPSATIPIASATSSTFNTPEVSGSTTFYASVVQNGCESPRVPVEVIIKPLPMVQAGADVTINLGQSTQLHATGGVSFRWEPALGLSDASSPAPKAQPRETTTYTVTAKDDQGCENRASVTITVTKNLVIPTAFSPNGDGTNEVWEITNITSYPDATLRIFDRWGGSVFETKGYGNNWNGTQKGKPLPVGTYFYHINLEKGRTLTGAVSIVR</sequence>
<dbReference type="GO" id="GO:0004553">
    <property type="term" value="F:hydrolase activity, hydrolyzing O-glycosyl compounds"/>
    <property type="evidence" value="ECO:0007669"/>
    <property type="project" value="UniProtKB-ARBA"/>
</dbReference>
<name>A0A3M9N0S7_9BACT</name>
<evidence type="ECO:0000259" key="1">
    <source>
        <dbReference type="Pfam" id="PF19081"/>
    </source>
</evidence>
<dbReference type="PANTHER" id="PTHR32401:SF48">
    <property type="entry name" value="LEGUME LECTIN DOMAIN-CONTAINING PROTEIN"/>
    <property type="match status" value="1"/>
</dbReference>
<dbReference type="InterPro" id="IPR050258">
    <property type="entry name" value="Leguminous_Lectin"/>
</dbReference>
<gene>
    <name evidence="2" type="ORF">EFB08_00235</name>
</gene>
<dbReference type="EMBL" id="RJJD01000001">
    <property type="protein sequence ID" value="RNI31007.1"/>
    <property type="molecule type" value="Genomic_DNA"/>
</dbReference>
<protein>
    <recommendedName>
        <fullName evidence="1">Ig-like domain-containing protein</fullName>
    </recommendedName>
</protein>
<feature type="domain" description="Ig-like" evidence="1">
    <location>
        <begin position="440"/>
        <end position="521"/>
    </location>
</feature>
<dbReference type="SUPFAM" id="SSF49899">
    <property type="entry name" value="Concanavalin A-like lectins/glucanases"/>
    <property type="match status" value="1"/>
</dbReference>
<evidence type="ECO:0000313" key="3">
    <source>
        <dbReference type="Proteomes" id="UP000272117"/>
    </source>
</evidence>
<keyword evidence="3" id="KW-1185">Reference proteome</keyword>
<evidence type="ECO:0000313" key="2">
    <source>
        <dbReference type="EMBL" id="RNI31007.1"/>
    </source>
</evidence>
<reference evidence="2 3" key="1">
    <citation type="submission" date="2018-11" db="EMBL/GenBank/DDBJ databases">
        <title>Rufibacter latericius sp. nov., isolated from water in Baiyang Lake.</title>
        <authorList>
            <person name="Yang Y."/>
        </authorList>
    </citation>
    <scope>NUCLEOTIDE SEQUENCE [LARGE SCALE GENOMIC DNA]</scope>
    <source>
        <strain evidence="2 3">R-22-1c-1</strain>
    </source>
</reference>
<dbReference type="Gene3D" id="2.60.120.200">
    <property type="match status" value="1"/>
</dbReference>
<dbReference type="InterPro" id="IPR044023">
    <property type="entry name" value="Ig_7"/>
</dbReference>
<dbReference type="NCBIfam" id="TIGR04131">
    <property type="entry name" value="Bac_Flav_CTERM"/>
    <property type="match status" value="1"/>
</dbReference>
<dbReference type="InterPro" id="IPR056573">
    <property type="entry name" value="Lectin_L-type_dom"/>
</dbReference>
<dbReference type="InterPro" id="IPR013320">
    <property type="entry name" value="ConA-like_dom_sf"/>
</dbReference>